<dbReference type="EMBL" id="JAPTNE010000023">
    <property type="protein sequence ID" value="MCZ0808627.1"/>
    <property type="molecule type" value="Genomic_DNA"/>
</dbReference>
<dbReference type="Proteomes" id="UP001077662">
    <property type="component" value="Unassembled WGS sequence"/>
</dbReference>
<sequence length="46" mass="5484">MLTRLKIAYHAFQLKRAVKRQIAADRAYTRHFCEWHALRLRKGSDG</sequence>
<accession>A0AAP3DIJ1</accession>
<organism evidence="1 2">
    <name type="scientific">Brevibacillus laterosporus</name>
    <name type="common">Bacillus laterosporus</name>
    <dbReference type="NCBI Taxonomy" id="1465"/>
    <lineage>
        <taxon>Bacteria</taxon>
        <taxon>Bacillati</taxon>
        <taxon>Bacillota</taxon>
        <taxon>Bacilli</taxon>
        <taxon>Bacillales</taxon>
        <taxon>Paenibacillaceae</taxon>
        <taxon>Brevibacillus</taxon>
    </lineage>
</organism>
<reference evidence="1" key="1">
    <citation type="submission" date="2022-09" db="EMBL/GenBank/DDBJ databases">
        <title>Genome analysis and characterization of larvicidal activity of Brevibacillus strains.</title>
        <authorList>
            <person name="Patrusheva E.V."/>
            <person name="Izotova A.O."/>
            <person name="Toshchakov S.V."/>
            <person name="Sineoky S.P."/>
        </authorList>
    </citation>
    <scope>NUCLEOTIDE SEQUENCE</scope>
    <source>
        <strain evidence="1">VKPM_B-13247</strain>
    </source>
</reference>
<dbReference type="AlphaFoldDB" id="A0AAP3DIJ1"/>
<evidence type="ECO:0000313" key="1">
    <source>
        <dbReference type="EMBL" id="MCZ0808627.1"/>
    </source>
</evidence>
<comment type="caution">
    <text evidence="1">The sequence shown here is derived from an EMBL/GenBank/DDBJ whole genome shotgun (WGS) entry which is preliminary data.</text>
</comment>
<dbReference type="RefSeq" id="WP_258420601.1">
    <property type="nucleotide sequence ID" value="NZ_JANSGW010000023.1"/>
</dbReference>
<protein>
    <submittedName>
        <fullName evidence="1">Uncharacterized protein</fullName>
    </submittedName>
</protein>
<gene>
    <name evidence="1" type="ORF">O0554_17215</name>
</gene>
<evidence type="ECO:0000313" key="2">
    <source>
        <dbReference type="Proteomes" id="UP001077662"/>
    </source>
</evidence>
<name>A0AAP3DIJ1_BRELA</name>
<proteinExistence type="predicted"/>